<proteinExistence type="inferred from homology"/>
<dbReference type="InterPro" id="IPR001054">
    <property type="entry name" value="A/G_cyclase"/>
</dbReference>
<accession>A0ABQ5S239</accession>
<feature type="region of interest" description="Disordered" evidence="8">
    <location>
        <begin position="398"/>
        <end position="441"/>
    </location>
</feature>
<evidence type="ECO:0000259" key="9">
    <source>
        <dbReference type="PROSITE" id="PS50125"/>
    </source>
</evidence>
<dbReference type="InterPro" id="IPR029787">
    <property type="entry name" value="Nucleotide_cyclase"/>
</dbReference>
<evidence type="ECO:0000313" key="11">
    <source>
        <dbReference type="Proteomes" id="UP001165090"/>
    </source>
</evidence>
<evidence type="ECO:0000256" key="8">
    <source>
        <dbReference type="SAM" id="MobiDB-lite"/>
    </source>
</evidence>
<feature type="region of interest" description="Disordered" evidence="8">
    <location>
        <begin position="1571"/>
        <end position="1677"/>
    </location>
</feature>
<feature type="compositionally biased region" description="Polar residues" evidence="8">
    <location>
        <begin position="37"/>
        <end position="66"/>
    </location>
</feature>
<keyword evidence="6 7" id="KW-0456">Lyase</keyword>
<evidence type="ECO:0000256" key="3">
    <source>
        <dbReference type="ARBA" id="ARBA00022741"/>
    </source>
</evidence>
<dbReference type="PANTHER" id="PTHR11920">
    <property type="entry name" value="GUANYLYL CYCLASE"/>
    <property type="match status" value="1"/>
</dbReference>
<dbReference type="PANTHER" id="PTHR11920:SF335">
    <property type="entry name" value="GUANYLATE CYCLASE"/>
    <property type="match status" value="1"/>
</dbReference>
<feature type="region of interest" description="Disordered" evidence="8">
    <location>
        <begin position="893"/>
        <end position="929"/>
    </location>
</feature>
<protein>
    <recommendedName>
        <fullName evidence="9">Guanylate cyclase domain-containing protein</fullName>
    </recommendedName>
</protein>
<comment type="similarity">
    <text evidence="7">Belongs to the adenylyl cyclase class-4/guanylyl cyclase family.</text>
</comment>
<dbReference type="PROSITE" id="PS00452">
    <property type="entry name" value="GUANYLATE_CYCLASE_1"/>
    <property type="match status" value="1"/>
</dbReference>
<dbReference type="SUPFAM" id="SSF55073">
    <property type="entry name" value="Nucleotide cyclase"/>
    <property type="match status" value="1"/>
</dbReference>
<comment type="subcellular location">
    <subcellularLocation>
        <location evidence="1">Membrane</location>
    </subcellularLocation>
</comment>
<dbReference type="PROSITE" id="PS50125">
    <property type="entry name" value="GUANYLATE_CYCLASE_2"/>
    <property type="match status" value="1"/>
</dbReference>
<dbReference type="Proteomes" id="UP001165090">
    <property type="component" value="Unassembled WGS sequence"/>
</dbReference>
<dbReference type="InterPro" id="IPR018297">
    <property type="entry name" value="A/G_cyclase_CS"/>
</dbReference>
<feature type="compositionally biased region" description="Low complexity" evidence="8">
    <location>
        <begin position="423"/>
        <end position="436"/>
    </location>
</feature>
<dbReference type="SMART" id="SM00044">
    <property type="entry name" value="CYCc"/>
    <property type="match status" value="1"/>
</dbReference>
<keyword evidence="4" id="KW-1133">Transmembrane helix</keyword>
<keyword evidence="2" id="KW-0812">Transmembrane</keyword>
<evidence type="ECO:0000256" key="7">
    <source>
        <dbReference type="RuleBase" id="RU000405"/>
    </source>
</evidence>
<dbReference type="InterPro" id="IPR050401">
    <property type="entry name" value="Cyclic_nucleotide_synthase"/>
</dbReference>
<evidence type="ECO:0000256" key="1">
    <source>
        <dbReference type="ARBA" id="ARBA00004370"/>
    </source>
</evidence>
<evidence type="ECO:0000256" key="2">
    <source>
        <dbReference type="ARBA" id="ARBA00022692"/>
    </source>
</evidence>
<dbReference type="CDD" id="cd07302">
    <property type="entry name" value="CHD"/>
    <property type="match status" value="1"/>
</dbReference>
<evidence type="ECO:0000256" key="6">
    <source>
        <dbReference type="ARBA" id="ARBA00023239"/>
    </source>
</evidence>
<sequence>MGILGRFFSRCIGAATRQQHHESQPTAGVRQGDSSKETGGQQQLHAPNQDQGIWSQPSQPKRQNVNLPMRRSGGGIHPLCTTAELVNGDDPVVLLEFVGAECECAKLGLTLLERFKSSQGIYLNINFCGVLPHESFDVCRRAMHAAYRNCRAVRLLPRYANTALRSLLCCPSPAHYEALLAELLTSEPLLLAALKDICISLVEGTAAVGMGLGMWTGPVSLHPAGVISGIGAAHPIIVQHPLPDSTTRLLLPLTIYPVIVRRAVDAAASTSTIATDPQQQQNHASNNEILPELRKLQQQQQPPQPQILAAVMLRYGLSDGVRAMHEQFHRCLTALSRLPSSVTLLSADGRTVLYQNTGSVRYMGLRQGLMPIMTAGTARRPARSRGTAAAAAAAATVTATARSHKGDNNMNASAGDGDSQGDTTAGVTAGSSSTSLDGGGGRGSSCGLLGKFGLGSCKKNEDGLQKEGKKWDAAHADNGLGANGDPTGGARNNRGLNGCSGGGEGVLWELFTLCPQQWPEVVSELAARGRWKGIVRVPHLLTQHVAAEMAVSSTEAAEAEARQQSDAMHATCVGIGGNTSAADEATAVSGSATLEQLPGAVVGLYSRHRPTSYWNQVLDFEASWERLMLLHPVPASALTDLAVLPRPACQTATAPTHTTTTTAVATAIAAAALGPATVPPLETHAPVGMSTCGYNSSDSVAALHHISAPGVQFWSGLARASTSAAATTSRATVLEAASASATTVSDGAAGSSLSASQSSCLQKAFMLNKRIRSNAESFGGPTRTTVMPAVPEATAATTDEDESLLMILLQGATTTPAATSNIASSQFAMGSAPLQNIDMVYGTNFKGSFASVRTAASRLAPNQPGGLAITGGGGGQISPTSCTPIMSHVMLSEDAPNGSSCTSLRARSPVQGGRSTRGGTSGKRSSLDAMGAGAALPRIAATGSAKGLLGVAAVAAAAGSELENNDCTGTRSLELCSGHSSSQHQRSLWPSQQTSSLGADAVIVSRGGPFPDGQQQGGPAGDSVSATASRNGSYRGGAQQQNIQNILLNPLSQTTTATAADTIDMGRASSTSGMGAAGGRTTGHVLSPPLRRSIELRRNALGICRTFTGSSSASSRACGGSIGASENPLSTSTWALLAADGHCCTGRGGNHLPRRNTSFGAAILRAGGHPQQQQYQPSTPPTQQQLIDARIAMESPPSRPWPCEVDVARSCRSTTGMKALPIIPAGTMVTSNSTSRGGCARPFTSPRPFCGVKKIEAAGGDVHWNNDPEVALVEAGPQRQTPPPPLNVAQSMEGIREMQGSRMPIDKRATTNDKMLEPNMELVSSSGPDRMSSSSCASGDLLVRSNTILSTAMATVAAVLPDCEPVKSQQEPRLLAINRSGPSSCRHAPASQAQEVIPEVTLLKTSLLEMELAVSRALSAASSGATLLRHIENRPGDLYASFPRMSTSNTMPTSMLECSSLRLGNHEQCHQELIAEICTQIQGMDPAIGQEWEELQQQKEQHQHMEISKGMEVDLVADATAVHMPAMVITTCCVHQGKAAALLAAPSGSGSTSNGQVKAGAEDHVAQGDDVLQEGGFGPAPNAGPQLEKEQQQRDRVGLREEPLDQRGGSRADVEGHAASHPSDGHDESSGDNGGKGRSNNCHNNPELNDRTNNGNNGGDYVQKYDDGDSEEDSSGSSCCWHEVSITLLDGDCKAAAGVNDEPMLLLMQTDVTARVRAERRIARVLEAEHQLLESIFPRHVLELAATTAQNGDDRGGGAARYRLAQLPLPQNSASTATYHPMVTVLFADIKGFTSLCHQIPATRVMDFLNNLYSRLDTLLDVYGVYKVETIGDCYMVAGGLMIRDADGFMAVRGPGSVDELHAAKVMAFAKAMLREASRVLLPTTRRPVEMRIGLHSGPVMSGIVGSKMPRFCLFGDTVNTASRMESTCTPGSIHVSATTAALLPAEEWEPTGGVQVKGLGVMSTFRWQGDLLEHERTSLGLGVGKGSDSGILATAAAALVAHPKNGVVGVIKRTSAATLRTVRPRRASTTVVLSATASSKGIGTYS</sequence>
<dbReference type="Gene3D" id="3.30.70.1230">
    <property type="entry name" value="Nucleotide cyclase"/>
    <property type="match status" value="1"/>
</dbReference>
<feature type="compositionally biased region" description="Basic and acidic residues" evidence="8">
    <location>
        <begin position="1587"/>
        <end position="1629"/>
    </location>
</feature>
<keyword evidence="3" id="KW-0547">Nucleotide-binding</keyword>
<keyword evidence="5" id="KW-0472">Membrane</keyword>
<organism evidence="10 11">
    <name type="scientific">Volvox africanus</name>
    <dbReference type="NCBI Taxonomy" id="51714"/>
    <lineage>
        <taxon>Eukaryota</taxon>
        <taxon>Viridiplantae</taxon>
        <taxon>Chlorophyta</taxon>
        <taxon>core chlorophytes</taxon>
        <taxon>Chlorophyceae</taxon>
        <taxon>CS clade</taxon>
        <taxon>Chlamydomonadales</taxon>
        <taxon>Volvocaceae</taxon>
        <taxon>Volvox</taxon>
    </lineage>
</organism>
<feature type="region of interest" description="Disordered" evidence="8">
    <location>
        <begin position="15"/>
        <end position="68"/>
    </location>
</feature>
<feature type="compositionally biased region" description="Polar residues" evidence="8">
    <location>
        <begin position="1638"/>
        <end position="1647"/>
    </location>
</feature>
<gene>
    <name evidence="10" type="ORF">VaNZ11_006256</name>
</gene>
<dbReference type="EMBL" id="BSDZ01000015">
    <property type="protein sequence ID" value="GLI63336.1"/>
    <property type="molecule type" value="Genomic_DNA"/>
</dbReference>
<evidence type="ECO:0000256" key="4">
    <source>
        <dbReference type="ARBA" id="ARBA00022989"/>
    </source>
</evidence>
<evidence type="ECO:0000313" key="10">
    <source>
        <dbReference type="EMBL" id="GLI63336.1"/>
    </source>
</evidence>
<comment type="caution">
    <text evidence="10">The sequence shown here is derived from an EMBL/GenBank/DDBJ whole genome shotgun (WGS) entry which is preliminary data.</text>
</comment>
<reference evidence="10 11" key="1">
    <citation type="journal article" date="2023" name="IScience">
        <title>Expanded male sex-determining region conserved during the evolution of homothallism in the green alga Volvox.</title>
        <authorList>
            <person name="Yamamoto K."/>
            <person name="Matsuzaki R."/>
            <person name="Mahakham W."/>
            <person name="Heman W."/>
            <person name="Sekimoto H."/>
            <person name="Kawachi M."/>
            <person name="Minakuchi Y."/>
            <person name="Toyoda A."/>
            <person name="Nozaki H."/>
        </authorList>
    </citation>
    <scope>NUCLEOTIDE SEQUENCE [LARGE SCALE GENOMIC DNA]</scope>
    <source>
        <strain evidence="10 11">NIES-4468</strain>
    </source>
</reference>
<keyword evidence="11" id="KW-1185">Reference proteome</keyword>
<dbReference type="Pfam" id="PF00211">
    <property type="entry name" value="Guanylate_cyc"/>
    <property type="match status" value="1"/>
</dbReference>
<evidence type="ECO:0000256" key="5">
    <source>
        <dbReference type="ARBA" id="ARBA00023136"/>
    </source>
</evidence>
<feature type="domain" description="Guanylate cyclase" evidence="9">
    <location>
        <begin position="1784"/>
        <end position="1926"/>
    </location>
</feature>
<name>A0ABQ5S239_9CHLO</name>
<feature type="region of interest" description="Disordered" evidence="8">
    <location>
        <begin position="1003"/>
        <end position="1037"/>
    </location>
</feature>